<dbReference type="PROSITE" id="PS00201">
    <property type="entry name" value="FLAVODOXIN"/>
    <property type="match status" value="1"/>
</dbReference>
<dbReference type="GO" id="GO:0009055">
    <property type="term" value="F:electron transfer activity"/>
    <property type="evidence" value="ECO:0007669"/>
    <property type="project" value="InterPro"/>
</dbReference>
<keyword evidence="3" id="KW-0560">Oxidoreductase</keyword>
<dbReference type="InterPro" id="IPR029039">
    <property type="entry name" value="Flavoprotein-like_sf"/>
</dbReference>
<dbReference type="Gene3D" id="3.40.50.360">
    <property type="match status" value="1"/>
</dbReference>
<dbReference type="Proteomes" id="UP000288892">
    <property type="component" value="Unassembled WGS sequence"/>
</dbReference>
<evidence type="ECO:0000313" key="3">
    <source>
        <dbReference type="EMBL" id="RWX50106.1"/>
    </source>
</evidence>
<protein>
    <submittedName>
        <fullName evidence="3">Menaquinone-dependent protoporphyrinogen oxidase</fullName>
        <ecNumber evidence="3">1.3.5.3</ecNumber>
    </submittedName>
</protein>
<dbReference type="EC" id="1.3.5.3" evidence="3"/>
<dbReference type="GO" id="GO:0016491">
    <property type="term" value="F:oxidoreductase activity"/>
    <property type="evidence" value="ECO:0007669"/>
    <property type="project" value="UniProtKB-KW"/>
</dbReference>
<name>A0A444JAI9_9BACT</name>
<dbReference type="InterPro" id="IPR008254">
    <property type="entry name" value="Flavodoxin/NO_synth"/>
</dbReference>
<dbReference type="PROSITE" id="PS50902">
    <property type="entry name" value="FLAVODOXIN_LIKE"/>
    <property type="match status" value="1"/>
</dbReference>
<accession>A0A444JAI9</accession>
<dbReference type="AlphaFoldDB" id="A0A444JAI9"/>
<dbReference type="InterPro" id="IPR026816">
    <property type="entry name" value="Flavodoxin_dom"/>
</dbReference>
<organism evidence="3 4">
    <name type="scientific">Candidatus Electrothrix marina</name>
    <dbReference type="NCBI Taxonomy" id="1859130"/>
    <lineage>
        <taxon>Bacteria</taxon>
        <taxon>Pseudomonadati</taxon>
        <taxon>Thermodesulfobacteriota</taxon>
        <taxon>Desulfobulbia</taxon>
        <taxon>Desulfobulbales</taxon>
        <taxon>Desulfobulbaceae</taxon>
        <taxon>Candidatus Electrothrix</taxon>
    </lineage>
</organism>
<gene>
    <name evidence="3" type="ORF">VU01_13861</name>
</gene>
<sequence>MAFNFGCSIKKNIPQDKPVALVYATRYGSTYDTAMWIKNGIGSNVTLVNLETANLKDVLAEDALLILGSGVWIGGVHAKLKEFAKRESLQSQQRVIGSFVVCGTPGDSEGGRQRIAGYLAQIHEPLGYIPRFSKNFGGRVVVDALNAEDKEALTRFYRKYKNQELTSWDRTSPTAASAFGATLESALAEKI</sequence>
<dbReference type="InterPro" id="IPR001226">
    <property type="entry name" value="Flavodoxin_CS"/>
</dbReference>
<keyword evidence="4" id="KW-1185">Reference proteome</keyword>
<dbReference type="GO" id="GO:0010181">
    <property type="term" value="F:FMN binding"/>
    <property type="evidence" value="ECO:0007669"/>
    <property type="project" value="InterPro"/>
</dbReference>
<dbReference type="EMBL" id="MTKS01000386">
    <property type="protein sequence ID" value="RWX50106.1"/>
    <property type="molecule type" value="Genomic_DNA"/>
</dbReference>
<comment type="cofactor">
    <cofactor evidence="1">
        <name>FMN</name>
        <dbReference type="ChEBI" id="CHEBI:58210"/>
    </cofactor>
</comment>
<dbReference type="Pfam" id="PF12724">
    <property type="entry name" value="Flavodoxin_5"/>
    <property type="match status" value="1"/>
</dbReference>
<reference evidence="3 4" key="1">
    <citation type="submission" date="2017-01" db="EMBL/GenBank/DDBJ databases">
        <title>The cable genome- insights into the physiology and evolution of filamentous bacteria capable of sulfide oxidation via long distance electron transfer.</title>
        <authorList>
            <person name="Schreiber L."/>
            <person name="Bjerg J.T."/>
            <person name="Boggild A."/>
            <person name="Van De Vossenberg J."/>
            <person name="Meysman F."/>
            <person name="Nielsen L.P."/>
            <person name="Schramm A."/>
            <person name="Kjeldsen K.U."/>
        </authorList>
    </citation>
    <scope>NUCLEOTIDE SEQUENCE [LARGE SCALE GENOMIC DNA]</scope>
    <source>
        <strain evidence="3">A5</strain>
    </source>
</reference>
<proteinExistence type="predicted"/>
<feature type="domain" description="Flavodoxin-like" evidence="2">
    <location>
        <begin position="19"/>
        <end position="161"/>
    </location>
</feature>
<comment type="caution">
    <text evidence="3">The sequence shown here is derived from an EMBL/GenBank/DDBJ whole genome shotgun (WGS) entry which is preliminary data.</text>
</comment>
<evidence type="ECO:0000259" key="2">
    <source>
        <dbReference type="PROSITE" id="PS50902"/>
    </source>
</evidence>
<dbReference type="SUPFAM" id="SSF52218">
    <property type="entry name" value="Flavoproteins"/>
    <property type="match status" value="1"/>
</dbReference>
<evidence type="ECO:0000313" key="4">
    <source>
        <dbReference type="Proteomes" id="UP000288892"/>
    </source>
</evidence>
<evidence type="ECO:0000256" key="1">
    <source>
        <dbReference type="ARBA" id="ARBA00001917"/>
    </source>
</evidence>